<proteinExistence type="predicted"/>
<evidence type="ECO:0000313" key="3">
    <source>
        <dbReference type="Proteomes" id="UP001341281"/>
    </source>
</evidence>
<gene>
    <name evidence="2" type="ORF">U9M48_012322</name>
</gene>
<accession>A0AAQ3SXC1</accession>
<name>A0AAQ3SXC1_PASNO</name>
<evidence type="ECO:0000313" key="2">
    <source>
        <dbReference type="EMBL" id="WVZ62588.1"/>
    </source>
</evidence>
<sequence length="209" mass="21364">MRPAARRQRGGEAGAIWAFLRREKKASLASADLPPLEEAAVLPLEALWRRSSRTGGRRPAARAVEGGGGGPGVPNPPSVAHAAAVGGGGRLRRPWSSRRGARGAGRLRGRVGSGVEEASATRLAIMAVGAAAAWGGRSRRRGGRGGGPLRVRWRFAAAARGGSGGGGRGEVRGGASPPTAYRSPGVGAKGARRRGRLASVRMRRPGEGP</sequence>
<feature type="region of interest" description="Disordered" evidence="1">
    <location>
        <begin position="52"/>
        <end position="107"/>
    </location>
</feature>
<keyword evidence="3" id="KW-1185">Reference proteome</keyword>
<feature type="region of interest" description="Disordered" evidence="1">
    <location>
        <begin position="159"/>
        <end position="209"/>
    </location>
</feature>
<protein>
    <submittedName>
        <fullName evidence="2">Uncharacterized protein</fullName>
    </submittedName>
</protein>
<organism evidence="2 3">
    <name type="scientific">Paspalum notatum var. saurae</name>
    <dbReference type="NCBI Taxonomy" id="547442"/>
    <lineage>
        <taxon>Eukaryota</taxon>
        <taxon>Viridiplantae</taxon>
        <taxon>Streptophyta</taxon>
        <taxon>Embryophyta</taxon>
        <taxon>Tracheophyta</taxon>
        <taxon>Spermatophyta</taxon>
        <taxon>Magnoliopsida</taxon>
        <taxon>Liliopsida</taxon>
        <taxon>Poales</taxon>
        <taxon>Poaceae</taxon>
        <taxon>PACMAD clade</taxon>
        <taxon>Panicoideae</taxon>
        <taxon>Andropogonodae</taxon>
        <taxon>Paspaleae</taxon>
        <taxon>Paspalinae</taxon>
        <taxon>Paspalum</taxon>
    </lineage>
</organism>
<dbReference type="AlphaFoldDB" id="A0AAQ3SXC1"/>
<dbReference type="Proteomes" id="UP001341281">
    <property type="component" value="Chromosome 03"/>
</dbReference>
<dbReference type="EMBL" id="CP144747">
    <property type="protein sequence ID" value="WVZ62588.1"/>
    <property type="molecule type" value="Genomic_DNA"/>
</dbReference>
<feature type="compositionally biased region" description="Basic residues" evidence="1">
    <location>
        <begin position="90"/>
        <end position="107"/>
    </location>
</feature>
<reference evidence="2 3" key="1">
    <citation type="submission" date="2024-02" db="EMBL/GenBank/DDBJ databases">
        <title>High-quality chromosome-scale genome assembly of Pensacola bahiagrass (Paspalum notatum Flugge var. saurae).</title>
        <authorList>
            <person name="Vega J.M."/>
            <person name="Podio M."/>
            <person name="Orjuela J."/>
            <person name="Siena L.A."/>
            <person name="Pessino S.C."/>
            <person name="Combes M.C."/>
            <person name="Mariac C."/>
            <person name="Albertini E."/>
            <person name="Pupilli F."/>
            <person name="Ortiz J.P.A."/>
            <person name="Leblanc O."/>
        </authorList>
    </citation>
    <scope>NUCLEOTIDE SEQUENCE [LARGE SCALE GENOMIC DNA]</scope>
    <source>
        <strain evidence="2">R1</strain>
        <tissue evidence="2">Leaf</tissue>
    </source>
</reference>
<evidence type="ECO:0000256" key="1">
    <source>
        <dbReference type="SAM" id="MobiDB-lite"/>
    </source>
</evidence>